<reference evidence="18 19" key="1">
    <citation type="submission" date="2017-10" db="EMBL/GenBank/DDBJ databases">
        <title>Draft genome of Longimonas halophila.</title>
        <authorList>
            <person name="Goh K.M."/>
            <person name="Shamsir M.S."/>
            <person name="Lim S.W."/>
        </authorList>
    </citation>
    <scope>NUCLEOTIDE SEQUENCE [LARGE SCALE GENOMIC DNA]</scope>
    <source>
        <strain evidence="18 19">KCTC 42399</strain>
    </source>
</reference>
<dbReference type="SMART" id="SM00957">
    <property type="entry name" value="SecA_DEAD"/>
    <property type="match status" value="1"/>
</dbReference>
<dbReference type="GO" id="GO:0065002">
    <property type="term" value="P:intracellular protein transmembrane transport"/>
    <property type="evidence" value="ECO:0007669"/>
    <property type="project" value="UniProtKB-UniRule"/>
</dbReference>
<dbReference type="InterPro" id="IPR011116">
    <property type="entry name" value="SecA_Wing/Scaffold"/>
</dbReference>
<keyword evidence="8 12" id="KW-0653">Protein transport</keyword>
<dbReference type="Pfam" id="PF07516">
    <property type="entry name" value="SecA_SW"/>
    <property type="match status" value="1"/>
</dbReference>
<dbReference type="PROSITE" id="PS51196">
    <property type="entry name" value="SECA_MOTOR_DEAD"/>
    <property type="match status" value="1"/>
</dbReference>
<evidence type="ECO:0000256" key="3">
    <source>
        <dbReference type="ARBA" id="ARBA00022448"/>
    </source>
</evidence>
<dbReference type="InterPro" id="IPR011130">
    <property type="entry name" value="SecA_preprotein_X-link_dom"/>
</dbReference>
<dbReference type="Proteomes" id="UP000221024">
    <property type="component" value="Unassembled WGS sequence"/>
</dbReference>
<evidence type="ECO:0000256" key="5">
    <source>
        <dbReference type="ARBA" id="ARBA00022490"/>
    </source>
</evidence>
<dbReference type="CDD" id="cd18803">
    <property type="entry name" value="SF2_C_secA"/>
    <property type="match status" value="1"/>
</dbReference>
<dbReference type="SUPFAM" id="SSF52540">
    <property type="entry name" value="P-loop containing nucleoside triphosphate hydrolases"/>
    <property type="match status" value="2"/>
</dbReference>
<dbReference type="Gene3D" id="3.40.50.300">
    <property type="entry name" value="P-loop containing nucleotide triphosphate hydrolases"/>
    <property type="match status" value="3"/>
</dbReference>
<evidence type="ECO:0000259" key="16">
    <source>
        <dbReference type="PROSITE" id="PS51194"/>
    </source>
</evidence>
<accession>A0A2H3NIU2</accession>
<feature type="region of interest" description="Disordered" evidence="14">
    <location>
        <begin position="1066"/>
        <end position="1168"/>
    </location>
</feature>
<sequence length="1168" mass="133472">MFEWLKNLFGDPNERRLKKIWPVVDEINEIYDTLQDLTDDELRAKTEAFREQLHEAVADIEARQDEINERLRRAPSAATAELIEEADVGGDGQPGTDPRADFDPITLEEREDLYDELDELEEDWLAITEEEMDALLPEAFAVMKETCRRMLGETWQAGGAQIEWDMIPYDVQLLGGVVLHHGNIAEMKTGEGKTLVAILPLYLNALADRGCHLVTVNPYLAERDAEWMKPLFEFHGLSVDVIDRYDPHSEERRAAYQSDVTYGTNNEFGFDYLRDNSFVVRPSQLQQRGHHFAIIDEIDSVLIDEARTPLIISGPVPDQENDQYQEWRDPVQKVVQAQKRLVKKLTREAKDLLEARDEAQEAGNKSEANELEEEAGLSLLRASRGYPRLDALKSLLQEQGVERLRQKTEYFYLQENAKNMPFVDQELYFALDEKQRTVELTAKGREYIAQIRGETEDLFVLPEVGQEIAELEDEHAERVAELEADLRGRSDLSSEERDERLVEQKQELQMELQEQKRSIYNTYSERAGVLHAIEQLLKAFTLYERDMEYIVQDGKVQIVDEHTGRVLDGRRYSQGLHQAIEAKEEVEVQSATQTYASVTLQNYFRMYDKLSGMTGTAETEAEEFGEIYNLDVVVVPTNEPIRRDDKDDLVFRTRHEKYDAVVNKVKEYNENGQPVLVGSASVEVSEQISRMLKREGLRHNVLNAKQDRAKQESQVVAEAGQKGAITIATNMAGRGTDIKISDEVRELGGLAIIGSERHESRRIDLQLRGRAGRQGDPGESQFYVSLEDDLMRMFGSDRVAKIMDRMNWEEGVPITHKYINKSIKRAQSKVEQNNYAIRKRQLEYDDVLNAQREVIYKRRRQALTGERFHGQMLSMLHELCEAIVAEYYGDGNIAGLREELLRVLAFDFEIDRETFVQLGEDGVAMRVFEEASEHYHQKRQALAQPFYERLNGLKEERGEDTPNQVYVDFTDGQRLLRAVADVEAALETDGQEINDALERNAMLSTIDSKWTDHLRELDELKEGIGLRSYGRKDPVVEYKMEAFDLFADMMEEIGNDVVSLAFRSGPVVNDATPQDSTSEPKSRLDRRRAKTQHDSAEPSYGVQAGQGEGGDGAAERDPSVDKQAPVTVADEPGRNDYVKVRNNSTGETAEMKYKHAKKKIKQGWSLVS</sequence>
<dbReference type="GO" id="GO:0006605">
    <property type="term" value="P:protein targeting"/>
    <property type="evidence" value="ECO:0007669"/>
    <property type="project" value="UniProtKB-UniRule"/>
</dbReference>
<comment type="subcellular location">
    <subcellularLocation>
        <location evidence="12">Cell membrane</location>
        <topology evidence="12">Peripheral membrane protein</topology>
        <orientation evidence="12">Cytoplasmic side</orientation>
    </subcellularLocation>
    <subcellularLocation>
        <location evidence="12">Cytoplasm</location>
    </subcellularLocation>
    <subcellularLocation>
        <location evidence="1">Membrane</location>
        <topology evidence="1">Peripheral membrane protein</topology>
    </subcellularLocation>
    <text evidence="12">Distribution is 50-50.</text>
</comment>
<comment type="function">
    <text evidence="12">Part of the Sec protein translocase complex. Interacts with the SecYEG preprotein conducting channel. Has a central role in coupling the hydrolysis of ATP to the transfer of proteins into and across the cell membrane, serving as an ATP-driven molecular motor driving the stepwise translocation of polypeptide chains across the membrane.</text>
</comment>
<evidence type="ECO:0000256" key="12">
    <source>
        <dbReference type="HAMAP-Rule" id="MF_01382"/>
    </source>
</evidence>
<dbReference type="PANTHER" id="PTHR30612">
    <property type="entry name" value="SECA INNER MEMBRANE COMPONENT OF SEC PROTEIN SECRETION SYSTEM"/>
    <property type="match status" value="1"/>
</dbReference>
<dbReference type="GO" id="GO:0005829">
    <property type="term" value="C:cytosol"/>
    <property type="evidence" value="ECO:0007669"/>
    <property type="project" value="TreeGrafter"/>
</dbReference>
<evidence type="ECO:0000256" key="14">
    <source>
        <dbReference type="SAM" id="MobiDB-lite"/>
    </source>
</evidence>
<evidence type="ECO:0000313" key="19">
    <source>
        <dbReference type="Proteomes" id="UP000221024"/>
    </source>
</evidence>
<dbReference type="PROSITE" id="PS51194">
    <property type="entry name" value="HELICASE_CTER"/>
    <property type="match status" value="1"/>
</dbReference>
<dbReference type="EC" id="7.4.2.8" evidence="12"/>
<evidence type="ECO:0000256" key="9">
    <source>
        <dbReference type="ARBA" id="ARBA00022967"/>
    </source>
</evidence>
<evidence type="ECO:0000256" key="1">
    <source>
        <dbReference type="ARBA" id="ARBA00004170"/>
    </source>
</evidence>
<dbReference type="FunFam" id="3.40.50.300:FF:000246">
    <property type="entry name" value="Preprotein translocase subunit SecA"/>
    <property type="match status" value="1"/>
</dbReference>
<dbReference type="Pfam" id="PF07517">
    <property type="entry name" value="SecA_DEAD"/>
    <property type="match status" value="1"/>
</dbReference>
<dbReference type="CDD" id="cd17928">
    <property type="entry name" value="DEXDc_SecA"/>
    <property type="match status" value="1"/>
</dbReference>
<feature type="domain" description="SecA family profile" evidence="17">
    <location>
        <begin position="2"/>
        <end position="815"/>
    </location>
</feature>
<protein>
    <recommendedName>
        <fullName evidence="12">Protein translocase subunit SecA</fullName>
        <ecNumber evidence="12">7.4.2.8</ecNumber>
    </recommendedName>
</protein>
<evidence type="ECO:0000313" key="18">
    <source>
        <dbReference type="EMBL" id="PEN05519.1"/>
    </source>
</evidence>
<dbReference type="InterPro" id="IPR014018">
    <property type="entry name" value="SecA_motor_DEAD"/>
</dbReference>
<keyword evidence="13" id="KW-0175">Coiled coil</keyword>
<dbReference type="GO" id="GO:0031522">
    <property type="term" value="C:cell envelope Sec protein transport complex"/>
    <property type="evidence" value="ECO:0007669"/>
    <property type="project" value="TreeGrafter"/>
</dbReference>
<proteinExistence type="inferred from homology"/>
<dbReference type="InterPro" id="IPR014001">
    <property type="entry name" value="Helicase_ATP-bd"/>
</dbReference>
<dbReference type="InterPro" id="IPR000185">
    <property type="entry name" value="SecA"/>
</dbReference>
<dbReference type="InterPro" id="IPR027417">
    <property type="entry name" value="P-loop_NTPase"/>
</dbReference>
<name>A0A2H3NIU2_9BACT</name>
<dbReference type="RefSeq" id="WP_098062980.1">
    <property type="nucleotide sequence ID" value="NZ_PDEP01000013.1"/>
</dbReference>
<dbReference type="InterPro" id="IPR001650">
    <property type="entry name" value="Helicase_C-like"/>
</dbReference>
<dbReference type="EMBL" id="PDEP01000013">
    <property type="protein sequence ID" value="PEN05519.1"/>
    <property type="molecule type" value="Genomic_DNA"/>
</dbReference>
<evidence type="ECO:0000256" key="2">
    <source>
        <dbReference type="ARBA" id="ARBA00007650"/>
    </source>
</evidence>
<keyword evidence="3 12" id="KW-0813">Transport</keyword>
<feature type="binding site" evidence="12">
    <location>
        <position position="737"/>
    </location>
    <ligand>
        <name>ATP</name>
        <dbReference type="ChEBI" id="CHEBI:30616"/>
    </ligand>
</feature>
<dbReference type="Gene3D" id="3.90.1440.10">
    <property type="entry name" value="SecA, preprotein cross-linking domain"/>
    <property type="match status" value="1"/>
</dbReference>
<keyword evidence="11 12" id="KW-0472">Membrane</keyword>
<evidence type="ECO:0000256" key="6">
    <source>
        <dbReference type="ARBA" id="ARBA00022741"/>
    </source>
</evidence>
<keyword evidence="4 12" id="KW-1003">Cell membrane</keyword>
<keyword evidence="9 12" id="KW-1278">Translocase</keyword>
<dbReference type="InterPro" id="IPR036266">
    <property type="entry name" value="SecA_Wing/Scaffold_sf"/>
</dbReference>
<feature type="binding site" evidence="12">
    <location>
        <begin position="190"/>
        <end position="194"/>
    </location>
    <ligand>
        <name>ATP</name>
        <dbReference type="ChEBI" id="CHEBI:30616"/>
    </ligand>
</feature>
<evidence type="ECO:0000259" key="15">
    <source>
        <dbReference type="PROSITE" id="PS51192"/>
    </source>
</evidence>
<dbReference type="SUPFAM" id="SSF81767">
    <property type="entry name" value="Pre-protein crosslinking domain of SecA"/>
    <property type="match status" value="1"/>
</dbReference>
<dbReference type="GO" id="GO:0005524">
    <property type="term" value="F:ATP binding"/>
    <property type="evidence" value="ECO:0007669"/>
    <property type="project" value="UniProtKB-UniRule"/>
</dbReference>
<dbReference type="OrthoDB" id="9805579at2"/>
<dbReference type="AlphaFoldDB" id="A0A2H3NIU2"/>
<dbReference type="FunFam" id="3.40.50.300:FF:000429">
    <property type="entry name" value="Preprotein translocase subunit SecA"/>
    <property type="match status" value="1"/>
</dbReference>
<keyword evidence="6 12" id="KW-0547">Nucleotide-binding</keyword>
<dbReference type="InterPro" id="IPR011115">
    <property type="entry name" value="SecA_DEAD"/>
</dbReference>
<dbReference type="HAMAP" id="MF_01382">
    <property type="entry name" value="SecA"/>
    <property type="match status" value="1"/>
</dbReference>
<evidence type="ECO:0000256" key="10">
    <source>
        <dbReference type="ARBA" id="ARBA00023010"/>
    </source>
</evidence>
<dbReference type="PRINTS" id="PR00906">
    <property type="entry name" value="SECA"/>
</dbReference>
<keyword evidence="19" id="KW-1185">Reference proteome</keyword>
<evidence type="ECO:0000256" key="7">
    <source>
        <dbReference type="ARBA" id="ARBA00022840"/>
    </source>
</evidence>
<evidence type="ECO:0000256" key="13">
    <source>
        <dbReference type="SAM" id="Coils"/>
    </source>
</evidence>
<comment type="catalytic activity">
    <reaction evidence="12">
        <text>ATP + H2O + cellular proteinSide 1 = ADP + phosphate + cellular proteinSide 2.</text>
        <dbReference type="EC" id="7.4.2.8"/>
    </reaction>
</comment>
<feature type="domain" description="Helicase ATP-binding" evidence="15">
    <location>
        <begin position="174"/>
        <end position="334"/>
    </location>
</feature>
<dbReference type="GO" id="GO:0008564">
    <property type="term" value="F:protein-exporting ATPase activity"/>
    <property type="evidence" value="ECO:0007669"/>
    <property type="project" value="UniProtKB-EC"/>
</dbReference>
<keyword evidence="10 12" id="KW-0811">Translocation</keyword>
<dbReference type="SUPFAM" id="SSF81886">
    <property type="entry name" value="Helical scaffold and wing domains of SecA"/>
    <property type="match status" value="1"/>
</dbReference>
<dbReference type="PROSITE" id="PS51192">
    <property type="entry name" value="HELICASE_ATP_BIND_1"/>
    <property type="match status" value="1"/>
</dbReference>
<comment type="subunit">
    <text evidence="12">Monomer and homodimer. Part of the essential Sec protein translocation apparatus which comprises SecA, SecYEG and auxiliary proteins SecDF. Other proteins may also be involved.</text>
</comment>
<comment type="caution">
    <text evidence="18">The sequence shown here is derived from an EMBL/GenBank/DDBJ whole genome shotgun (WGS) entry which is preliminary data.</text>
</comment>
<gene>
    <name evidence="12 18" type="primary">secA</name>
    <name evidence="18" type="synonym">azi</name>
    <name evidence="18" type="synonym">div</name>
    <name evidence="18" type="ORF">CRI93_12515</name>
</gene>
<feature type="coiled-coil region" evidence="13">
    <location>
        <begin position="335"/>
        <end position="369"/>
    </location>
</feature>
<dbReference type="PANTHER" id="PTHR30612:SF0">
    <property type="entry name" value="CHLOROPLAST PROTEIN-TRANSPORTING ATPASE"/>
    <property type="match status" value="1"/>
</dbReference>
<dbReference type="Pfam" id="PF01043">
    <property type="entry name" value="SecA_PP_bind"/>
    <property type="match status" value="1"/>
</dbReference>
<dbReference type="SMART" id="SM00958">
    <property type="entry name" value="SecA_PP_bind"/>
    <property type="match status" value="1"/>
</dbReference>
<dbReference type="InterPro" id="IPR036670">
    <property type="entry name" value="SecA_X-link_sf"/>
</dbReference>
<keyword evidence="7 12" id="KW-0067">ATP-binding</keyword>
<dbReference type="InterPro" id="IPR044722">
    <property type="entry name" value="SecA_SF2_C"/>
</dbReference>
<evidence type="ECO:0000259" key="17">
    <source>
        <dbReference type="PROSITE" id="PS51196"/>
    </source>
</evidence>
<feature type="region of interest" description="Disordered" evidence="14">
    <location>
        <begin position="84"/>
        <end position="103"/>
    </location>
</feature>
<comment type="similarity">
    <text evidence="2 12">Belongs to the SecA family.</text>
</comment>
<dbReference type="Pfam" id="PF21090">
    <property type="entry name" value="P-loop_SecA"/>
    <property type="match status" value="1"/>
</dbReference>
<keyword evidence="5 12" id="KW-0963">Cytoplasm</keyword>
<dbReference type="Gene3D" id="1.10.3060.10">
    <property type="entry name" value="Helical scaffold and wing domains of SecA"/>
    <property type="match status" value="1"/>
</dbReference>
<evidence type="ECO:0000256" key="11">
    <source>
        <dbReference type="ARBA" id="ARBA00023136"/>
    </source>
</evidence>
<organism evidence="18 19">
    <name type="scientific">Longimonas halophila</name>
    <dbReference type="NCBI Taxonomy" id="1469170"/>
    <lineage>
        <taxon>Bacteria</taxon>
        <taxon>Pseudomonadati</taxon>
        <taxon>Rhodothermota</taxon>
        <taxon>Rhodothermia</taxon>
        <taxon>Rhodothermales</taxon>
        <taxon>Salisaetaceae</taxon>
        <taxon>Longimonas</taxon>
    </lineage>
</organism>
<dbReference type="GO" id="GO:0017038">
    <property type="term" value="P:protein import"/>
    <property type="evidence" value="ECO:0007669"/>
    <property type="project" value="InterPro"/>
</dbReference>
<feature type="binding site" evidence="12">
    <location>
        <position position="172"/>
    </location>
    <ligand>
        <name>ATP</name>
        <dbReference type="ChEBI" id="CHEBI:30616"/>
    </ligand>
</feature>
<feature type="domain" description="Helicase C-terminal" evidence="16">
    <location>
        <begin position="657"/>
        <end position="820"/>
    </location>
</feature>
<evidence type="ECO:0000256" key="4">
    <source>
        <dbReference type="ARBA" id="ARBA00022475"/>
    </source>
</evidence>
<evidence type="ECO:0000256" key="8">
    <source>
        <dbReference type="ARBA" id="ARBA00022927"/>
    </source>
</evidence>
<dbReference type="GO" id="GO:0005886">
    <property type="term" value="C:plasma membrane"/>
    <property type="evidence" value="ECO:0007669"/>
    <property type="project" value="UniProtKB-SubCell"/>
</dbReference>
<dbReference type="GO" id="GO:0043952">
    <property type="term" value="P:protein transport by the Sec complex"/>
    <property type="evidence" value="ECO:0007669"/>
    <property type="project" value="TreeGrafter"/>
</dbReference>